<comment type="caution">
    <text evidence="11">The sequence shown here is derived from an EMBL/GenBank/DDBJ whole genome shotgun (WGS) entry which is preliminary data.</text>
</comment>
<feature type="binding site" evidence="8">
    <location>
        <position position="60"/>
    </location>
    <ligand>
        <name>a divalent metal cation</name>
        <dbReference type="ChEBI" id="CHEBI:60240"/>
    </ligand>
</feature>
<feature type="domain" description="RNase H type-2" evidence="10">
    <location>
        <begin position="53"/>
        <end position="279"/>
    </location>
</feature>
<dbReference type="GO" id="GO:0003723">
    <property type="term" value="F:RNA binding"/>
    <property type="evidence" value="ECO:0007669"/>
    <property type="project" value="UniProtKB-UniRule"/>
</dbReference>
<keyword evidence="12" id="KW-1185">Reference proteome</keyword>
<dbReference type="PANTHER" id="PTHR10954:SF7">
    <property type="entry name" value="RIBONUCLEASE H2 SUBUNIT A"/>
    <property type="match status" value="1"/>
</dbReference>
<comment type="function">
    <text evidence="9">Endonuclease that specifically degrades the RNA of RNA-DNA hybrids.</text>
</comment>
<comment type="cofactor">
    <cofactor evidence="2">
        <name>Mg(2+)</name>
        <dbReference type="ChEBI" id="CHEBI:18420"/>
    </cofactor>
</comment>
<feature type="binding site" evidence="8">
    <location>
        <position position="59"/>
    </location>
    <ligand>
        <name>a divalent metal cation</name>
        <dbReference type="ChEBI" id="CHEBI:60240"/>
    </ligand>
</feature>
<dbReference type="Proteomes" id="UP001054902">
    <property type="component" value="Unassembled WGS sequence"/>
</dbReference>
<dbReference type="InterPro" id="IPR036397">
    <property type="entry name" value="RNaseH_sf"/>
</dbReference>
<dbReference type="Gene3D" id="1.10.10.460">
    <property type="entry name" value="Ribonuclease hii. Domain 2"/>
    <property type="match status" value="1"/>
</dbReference>
<comment type="catalytic activity">
    <reaction evidence="1 8 9">
        <text>Endonucleolytic cleavage to 5'-phosphomonoester.</text>
        <dbReference type="EC" id="3.1.26.4"/>
    </reaction>
</comment>
<dbReference type="EC" id="3.1.26.4" evidence="9"/>
<dbReference type="InterPro" id="IPR023160">
    <property type="entry name" value="RNase_HII_hlx-loop-hlx_cap_dom"/>
</dbReference>
<sequence length="340" mass="37705">MKRVLSSSKPCSDREEACKRLEQVSSGGRVGQGQTGPMLLSDIPKSCLESKSGVVLGIDEAGRGPVLGPMTYGCAFWSRDEEDLIPKGFTDSKQLDSNTRSSLFSSIQGCPDMGFVLRVLHASEISNNMLRAEPYNLNAQSHNAAMDMIQAVLDAGVKIDTAYIDTVGMPDAYRMKLEREFRGHDITFVVEKKADANYAPCSAASVVAKVSRDSITESWEFSEPDFEPVNGNNYGSGYPSDPKCKAWMEANLTDKVFCYPDFARFSWGPCRQAIKENGVKVTWKAEEEDANGEKEDANQTKMNMFLQSVGPKKNDASQVKKRKRVEFFERSKLRVVARVV</sequence>
<evidence type="ECO:0000256" key="6">
    <source>
        <dbReference type="ARBA" id="ARBA00022759"/>
    </source>
</evidence>
<evidence type="ECO:0000256" key="1">
    <source>
        <dbReference type="ARBA" id="ARBA00000077"/>
    </source>
</evidence>
<dbReference type="SUPFAM" id="SSF53098">
    <property type="entry name" value="Ribonuclease H-like"/>
    <property type="match status" value="1"/>
</dbReference>
<dbReference type="InterPro" id="IPR004649">
    <property type="entry name" value="RNase_H2_suA"/>
</dbReference>
<evidence type="ECO:0000313" key="11">
    <source>
        <dbReference type="EMBL" id="GFH47407.1"/>
    </source>
</evidence>
<comment type="similarity">
    <text evidence="3">Belongs to the RNase HII family. Eukaryotic subfamily.</text>
</comment>
<dbReference type="GO" id="GO:0032299">
    <property type="term" value="C:ribonuclease H2 complex"/>
    <property type="evidence" value="ECO:0007669"/>
    <property type="project" value="TreeGrafter"/>
</dbReference>
<feature type="binding site" evidence="8">
    <location>
        <position position="165"/>
    </location>
    <ligand>
        <name>a divalent metal cation</name>
        <dbReference type="ChEBI" id="CHEBI:60240"/>
    </ligand>
</feature>
<evidence type="ECO:0000256" key="2">
    <source>
        <dbReference type="ARBA" id="ARBA00001946"/>
    </source>
</evidence>
<dbReference type="FunFam" id="3.30.420.10:FF:000016">
    <property type="entry name" value="Ribonuclease"/>
    <property type="match status" value="1"/>
</dbReference>
<dbReference type="EMBL" id="BLLK01000023">
    <property type="protein sequence ID" value="GFH47407.1"/>
    <property type="molecule type" value="Genomic_DNA"/>
</dbReference>
<dbReference type="GO" id="GO:0046872">
    <property type="term" value="F:metal ion binding"/>
    <property type="evidence" value="ECO:0007669"/>
    <property type="project" value="UniProtKB-KW"/>
</dbReference>
<proteinExistence type="inferred from homology"/>
<evidence type="ECO:0000259" key="10">
    <source>
        <dbReference type="PROSITE" id="PS51975"/>
    </source>
</evidence>
<protein>
    <recommendedName>
        <fullName evidence="9">Ribonuclease</fullName>
        <ecNumber evidence="9">3.1.26.4</ecNumber>
    </recommendedName>
</protein>
<evidence type="ECO:0000256" key="8">
    <source>
        <dbReference type="PROSITE-ProRule" id="PRU01319"/>
    </source>
</evidence>
<dbReference type="GO" id="GO:0006298">
    <property type="term" value="P:mismatch repair"/>
    <property type="evidence" value="ECO:0007669"/>
    <property type="project" value="TreeGrafter"/>
</dbReference>
<dbReference type="PANTHER" id="PTHR10954">
    <property type="entry name" value="RIBONUCLEASE H2 SUBUNIT A"/>
    <property type="match status" value="1"/>
</dbReference>
<dbReference type="InterPro" id="IPR001352">
    <property type="entry name" value="RNase_HII/HIII"/>
</dbReference>
<dbReference type="InterPro" id="IPR012337">
    <property type="entry name" value="RNaseH-like_sf"/>
</dbReference>
<gene>
    <name evidence="11" type="ORF">CTEN210_03882</name>
</gene>
<evidence type="ECO:0000256" key="3">
    <source>
        <dbReference type="ARBA" id="ARBA00007058"/>
    </source>
</evidence>
<dbReference type="GO" id="GO:0004523">
    <property type="term" value="F:RNA-DNA hybrid ribonuclease activity"/>
    <property type="evidence" value="ECO:0007669"/>
    <property type="project" value="UniProtKB-UniRule"/>
</dbReference>
<keyword evidence="7 8" id="KW-0378">Hydrolase</keyword>
<dbReference type="FunFam" id="1.10.10.460:FF:000001">
    <property type="entry name" value="Ribonuclease"/>
    <property type="match status" value="1"/>
</dbReference>
<keyword evidence="5 8" id="KW-0479">Metal-binding</keyword>
<organism evidence="11 12">
    <name type="scientific">Chaetoceros tenuissimus</name>
    <dbReference type="NCBI Taxonomy" id="426638"/>
    <lineage>
        <taxon>Eukaryota</taxon>
        <taxon>Sar</taxon>
        <taxon>Stramenopiles</taxon>
        <taxon>Ochrophyta</taxon>
        <taxon>Bacillariophyta</taxon>
        <taxon>Coscinodiscophyceae</taxon>
        <taxon>Chaetocerotophycidae</taxon>
        <taxon>Chaetocerotales</taxon>
        <taxon>Chaetocerotaceae</taxon>
        <taxon>Chaetoceros</taxon>
    </lineage>
</organism>
<comment type="cofactor">
    <cofactor evidence="8">
        <name>Mn(2+)</name>
        <dbReference type="ChEBI" id="CHEBI:29035"/>
    </cofactor>
    <cofactor evidence="8">
        <name>Mg(2+)</name>
        <dbReference type="ChEBI" id="CHEBI:18420"/>
    </cofactor>
    <text evidence="8">Manganese or magnesium. Binds 1 divalent metal ion per monomer in the absence of substrate. May bind a second metal ion after substrate binding.</text>
</comment>
<dbReference type="AlphaFoldDB" id="A0AAD3CJX4"/>
<dbReference type="Gene3D" id="3.30.420.10">
    <property type="entry name" value="Ribonuclease H-like superfamily/Ribonuclease H"/>
    <property type="match status" value="1"/>
</dbReference>
<keyword evidence="4 8" id="KW-0540">Nuclease</keyword>
<dbReference type="GO" id="GO:0043137">
    <property type="term" value="P:DNA replication, removal of RNA primer"/>
    <property type="evidence" value="ECO:0007669"/>
    <property type="project" value="TreeGrafter"/>
</dbReference>
<name>A0AAD3CJX4_9STRA</name>
<evidence type="ECO:0000256" key="5">
    <source>
        <dbReference type="ARBA" id="ARBA00022723"/>
    </source>
</evidence>
<dbReference type="Pfam" id="PF01351">
    <property type="entry name" value="RNase_HII"/>
    <property type="match status" value="1"/>
</dbReference>
<accession>A0AAD3CJX4</accession>
<dbReference type="CDD" id="cd07181">
    <property type="entry name" value="RNase_HII_eukaryota_like"/>
    <property type="match status" value="1"/>
</dbReference>
<evidence type="ECO:0000256" key="7">
    <source>
        <dbReference type="ARBA" id="ARBA00022801"/>
    </source>
</evidence>
<dbReference type="NCBIfam" id="TIGR00729">
    <property type="entry name" value="ribonuclease HII"/>
    <property type="match status" value="1"/>
</dbReference>
<reference evidence="11 12" key="1">
    <citation type="journal article" date="2021" name="Sci. Rep.">
        <title>The genome of the diatom Chaetoceros tenuissimus carries an ancient integrated fragment of an extant virus.</title>
        <authorList>
            <person name="Hongo Y."/>
            <person name="Kimura K."/>
            <person name="Takaki Y."/>
            <person name="Yoshida Y."/>
            <person name="Baba S."/>
            <person name="Kobayashi G."/>
            <person name="Nagasaki K."/>
            <person name="Hano T."/>
            <person name="Tomaru Y."/>
        </authorList>
    </citation>
    <scope>NUCLEOTIDE SEQUENCE [LARGE SCALE GENOMIC DNA]</scope>
    <source>
        <strain evidence="11 12">NIES-3715</strain>
    </source>
</reference>
<dbReference type="PROSITE" id="PS51975">
    <property type="entry name" value="RNASE_H_2"/>
    <property type="match status" value="1"/>
</dbReference>
<keyword evidence="6 8" id="KW-0255">Endonuclease</keyword>
<evidence type="ECO:0000313" key="12">
    <source>
        <dbReference type="Proteomes" id="UP001054902"/>
    </source>
</evidence>
<dbReference type="InterPro" id="IPR024567">
    <property type="entry name" value="RNase_HII/HIII_dom"/>
</dbReference>
<evidence type="ECO:0000256" key="4">
    <source>
        <dbReference type="ARBA" id="ARBA00022722"/>
    </source>
</evidence>
<evidence type="ECO:0000256" key="9">
    <source>
        <dbReference type="RuleBase" id="RU003515"/>
    </source>
</evidence>